<evidence type="ECO:0000313" key="3">
    <source>
        <dbReference type="Proteomes" id="UP001500320"/>
    </source>
</evidence>
<keyword evidence="3" id="KW-1185">Reference proteome</keyword>
<accession>A0ABP6NSD9</accession>
<feature type="transmembrane region" description="Helical" evidence="1">
    <location>
        <begin position="39"/>
        <end position="61"/>
    </location>
</feature>
<dbReference type="Proteomes" id="UP001500320">
    <property type="component" value="Unassembled WGS sequence"/>
</dbReference>
<evidence type="ECO:0000256" key="1">
    <source>
        <dbReference type="SAM" id="Phobius"/>
    </source>
</evidence>
<dbReference type="EMBL" id="BAAAUT010000054">
    <property type="protein sequence ID" value="GAA3156901.1"/>
    <property type="molecule type" value="Genomic_DNA"/>
</dbReference>
<keyword evidence="1" id="KW-1133">Transmembrane helix</keyword>
<proteinExistence type="predicted"/>
<name>A0ABP6NSD9_9ACTN</name>
<evidence type="ECO:0000313" key="2">
    <source>
        <dbReference type="EMBL" id="GAA3156901.1"/>
    </source>
</evidence>
<protein>
    <submittedName>
        <fullName evidence="2">Uncharacterized protein</fullName>
    </submittedName>
</protein>
<keyword evidence="1" id="KW-0812">Transmembrane</keyword>
<sequence>MNWPAERDLPEGRHRLLKEFVMSEIDRAPAKRRLPRPTVLAPALGLAAAAAAAVVAVPLLFGGTPAYAVSKGADGLIHITINEAKDPKGLQEDLREMGANVVVDYIPQGKKCSPQPRAARFLSAEEAPLTVFPMPEGSEPGFVIDPRVIGEGRTGVLEFSVSENDGGVIAGIWARVAEGPIAECVLVDTTEAPLSH</sequence>
<gene>
    <name evidence="2" type="ORF">GCM10010466_54690</name>
</gene>
<keyword evidence="1" id="KW-0472">Membrane</keyword>
<organism evidence="2 3">
    <name type="scientific">Planomonospora alba</name>
    <dbReference type="NCBI Taxonomy" id="161354"/>
    <lineage>
        <taxon>Bacteria</taxon>
        <taxon>Bacillati</taxon>
        <taxon>Actinomycetota</taxon>
        <taxon>Actinomycetes</taxon>
        <taxon>Streptosporangiales</taxon>
        <taxon>Streptosporangiaceae</taxon>
        <taxon>Planomonospora</taxon>
    </lineage>
</organism>
<dbReference type="RefSeq" id="WP_344864392.1">
    <property type="nucleotide sequence ID" value="NZ_BAAAUT010000054.1"/>
</dbReference>
<comment type="caution">
    <text evidence="2">The sequence shown here is derived from an EMBL/GenBank/DDBJ whole genome shotgun (WGS) entry which is preliminary data.</text>
</comment>
<reference evidence="3" key="1">
    <citation type="journal article" date="2019" name="Int. J. Syst. Evol. Microbiol.">
        <title>The Global Catalogue of Microorganisms (GCM) 10K type strain sequencing project: providing services to taxonomists for standard genome sequencing and annotation.</title>
        <authorList>
            <consortium name="The Broad Institute Genomics Platform"/>
            <consortium name="The Broad Institute Genome Sequencing Center for Infectious Disease"/>
            <person name="Wu L."/>
            <person name="Ma J."/>
        </authorList>
    </citation>
    <scope>NUCLEOTIDE SEQUENCE [LARGE SCALE GENOMIC DNA]</scope>
    <source>
        <strain evidence="3">JCM 9373</strain>
    </source>
</reference>